<feature type="transmembrane region" description="Helical" evidence="1">
    <location>
        <begin position="113"/>
        <end position="131"/>
    </location>
</feature>
<dbReference type="RefSeq" id="WP_107585950.1">
    <property type="nucleotide sequence ID" value="NZ_PZJJ01000032.1"/>
</dbReference>
<evidence type="ECO:0000256" key="1">
    <source>
        <dbReference type="SAM" id="Phobius"/>
    </source>
</evidence>
<gene>
    <name evidence="2" type="ORF">C6Y45_14490</name>
</gene>
<organism evidence="2 3">
    <name type="scientific">Alkalicoccus saliphilus</name>
    <dbReference type="NCBI Taxonomy" id="200989"/>
    <lineage>
        <taxon>Bacteria</taxon>
        <taxon>Bacillati</taxon>
        <taxon>Bacillota</taxon>
        <taxon>Bacilli</taxon>
        <taxon>Bacillales</taxon>
        <taxon>Bacillaceae</taxon>
        <taxon>Alkalicoccus</taxon>
    </lineage>
</organism>
<keyword evidence="1" id="KW-1133">Transmembrane helix</keyword>
<proteinExistence type="predicted"/>
<feature type="transmembrane region" description="Helical" evidence="1">
    <location>
        <begin position="12"/>
        <end position="30"/>
    </location>
</feature>
<feature type="transmembrane region" description="Helical" evidence="1">
    <location>
        <begin position="172"/>
        <end position="190"/>
    </location>
</feature>
<feature type="transmembrane region" description="Helical" evidence="1">
    <location>
        <begin position="143"/>
        <end position="165"/>
    </location>
</feature>
<keyword evidence="3" id="KW-1185">Reference proteome</keyword>
<dbReference type="OrthoDB" id="2440835at2"/>
<dbReference type="AlphaFoldDB" id="A0A2T4U345"/>
<name>A0A2T4U345_9BACI</name>
<dbReference type="EMBL" id="PZJJ01000032">
    <property type="protein sequence ID" value="PTL37821.1"/>
    <property type="molecule type" value="Genomic_DNA"/>
</dbReference>
<reference evidence="2 3" key="1">
    <citation type="submission" date="2018-03" db="EMBL/GenBank/DDBJ databases">
        <title>Alkalicoccus saliphilus sp. nov., isolated from a mineral pool.</title>
        <authorList>
            <person name="Zhao B."/>
        </authorList>
    </citation>
    <scope>NUCLEOTIDE SEQUENCE [LARGE SCALE GENOMIC DNA]</scope>
    <source>
        <strain evidence="2 3">6AG</strain>
    </source>
</reference>
<feature type="transmembrane region" description="Helical" evidence="1">
    <location>
        <begin position="196"/>
        <end position="222"/>
    </location>
</feature>
<evidence type="ECO:0000313" key="3">
    <source>
        <dbReference type="Proteomes" id="UP000240509"/>
    </source>
</evidence>
<accession>A0A2T4U345</accession>
<dbReference type="Proteomes" id="UP000240509">
    <property type="component" value="Unassembled WGS sequence"/>
</dbReference>
<sequence>MNDALSIGPFTIPFTTLMAAAALAAAYIYIRYGTDFQKEKYKKIREEGLNILAAGIIVFLFGTVLLRLPAFFSDPLAVLSYPGGAEEMLLAAAVMTVYSVIQVKKHDLDGAALFRVIFTMLVAAELIYHFFLPSAGGSAGSLLPFAAHPVSFYIITVGGIVLYWIHHKKRDLEQMVLPAVVIWTFSRWLIGFSDTIHTFFMVPVPGAYFWLPAAGAAFLYVFQRINKKQVTAWKS</sequence>
<evidence type="ECO:0000313" key="2">
    <source>
        <dbReference type="EMBL" id="PTL37821.1"/>
    </source>
</evidence>
<comment type="caution">
    <text evidence="2">The sequence shown here is derived from an EMBL/GenBank/DDBJ whole genome shotgun (WGS) entry which is preliminary data.</text>
</comment>
<feature type="transmembrane region" description="Helical" evidence="1">
    <location>
        <begin position="51"/>
        <end position="72"/>
    </location>
</feature>
<keyword evidence="1" id="KW-0812">Transmembrane</keyword>
<keyword evidence="1" id="KW-0472">Membrane</keyword>
<protein>
    <submittedName>
        <fullName evidence="2">Uncharacterized protein</fullName>
    </submittedName>
</protein>
<feature type="transmembrane region" description="Helical" evidence="1">
    <location>
        <begin position="78"/>
        <end position="101"/>
    </location>
</feature>